<dbReference type="EMBL" id="CM003534">
    <property type="protein sequence ID" value="RCV34860.1"/>
    <property type="molecule type" value="Genomic_DNA"/>
</dbReference>
<name>K3YB37_SETIT</name>
<reference evidence="1 3" key="1">
    <citation type="journal article" date="2012" name="Nat. Biotechnol.">
        <title>Reference genome sequence of the model plant Setaria.</title>
        <authorList>
            <person name="Bennetzen J.L."/>
            <person name="Schmutz J."/>
            <person name="Wang H."/>
            <person name="Percifield R."/>
            <person name="Hawkins J."/>
            <person name="Pontaroli A.C."/>
            <person name="Estep M."/>
            <person name="Feng L."/>
            <person name="Vaughn J.N."/>
            <person name="Grimwood J."/>
            <person name="Jenkins J."/>
            <person name="Barry K."/>
            <person name="Lindquist E."/>
            <person name="Hellsten U."/>
            <person name="Deshpande S."/>
            <person name="Wang X."/>
            <person name="Wu X."/>
            <person name="Mitros T."/>
            <person name="Triplett J."/>
            <person name="Yang X."/>
            <person name="Ye C.Y."/>
            <person name="Mauro-Herrera M."/>
            <person name="Wang L."/>
            <person name="Li P."/>
            <person name="Sharma M."/>
            <person name="Sharma R."/>
            <person name="Ronald P.C."/>
            <person name="Panaud O."/>
            <person name="Kellogg E.A."/>
            <person name="Brutnell T.P."/>
            <person name="Doust A.N."/>
            <person name="Tuskan G.A."/>
            <person name="Rokhsar D."/>
            <person name="Devos K.M."/>
        </authorList>
    </citation>
    <scope>NUCLEOTIDE SEQUENCE [LARGE SCALE GENOMIC DNA]</scope>
    <source>
        <strain evidence="3">cv. Yugu1</strain>
        <strain evidence="1">Yugu1</strain>
    </source>
</reference>
<dbReference type="EMBL" id="AGNK02004464">
    <property type="status" value="NOT_ANNOTATED_CDS"/>
    <property type="molecule type" value="Genomic_DNA"/>
</dbReference>
<keyword evidence="3" id="KW-1185">Reference proteome</keyword>
<protein>
    <submittedName>
        <fullName evidence="1 2">Uncharacterized protein</fullName>
    </submittedName>
</protein>
<reference evidence="2" key="3">
    <citation type="submission" date="2018-08" db="UniProtKB">
        <authorList>
            <consortium name="EnsemblPlants"/>
        </authorList>
    </citation>
    <scope>IDENTIFICATION</scope>
    <source>
        <strain evidence="2">Yugu1</strain>
    </source>
</reference>
<accession>K3YB37</accession>
<evidence type="ECO:0000313" key="1">
    <source>
        <dbReference type="EMBL" id="RCV34860.1"/>
    </source>
</evidence>
<dbReference type="HOGENOM" id="CLU_2311039_0_0_1"/>
<proteinExistence type="predicted"/>
<dbReference type="AlphaFoldDB" id="K3YB37"/>
<dbReference type="Gramene" id="KQK98384">
    <property type="protein sequence ID" value="KQK98384"/>
    <property type="gene ID" value="SETIT_011431mg"/>
</dbReference>
<evidence type="ECO:0000313" key="2">
    <source>
        <dbReference type="EnsemblPlants" id="KQK98384"/>
    </source>
</evidence>
<evidence type="ECO:0000313" key="3">
    <source>
        <dbReference type="Proteomes" id="UP000004995"/>
    </source>
</evidence>
<dbReference type="Proteomes" id="UP000004995">
    <property type="component" value="Unassembled WGS sequence"/>
</dbReference>
<sequence length="100" mass="10944">MQTIAITVATNFGGKDKGCLPNNRLPPYLENCYPSCSFIHPRDSRPVIALIIIITVAADCGGNDFNILFEKNTTVLPMYLQNYIQAAALLIQGQQISRGS</sequence>
<organism evidence="2 3">
    <name type="scientific">Setaria italica</name>
    <name type="common">Foxtail millet</name>
    <name type="synonym">Panicum italicum</name>
    <dbReference type="NCBI Taxonomy" id="4555"/>
    <lineage>
        <taxon>Eukaryota</taxon>
        <taxon>Viridiplantae</taxon>
        <taxon>Streptophyta</taxon>
        <taxon>Embryophyta</taxon>
        <taxon>Tracheophyta</taxon>
        <taxon>Spermatophyta</taxon>
        <taxon>Magnoliopsida</taxon>
        <taxon>Liliopsida</taxon>
        <taxon>Poales</taxon>
        <taxon>Poaceae</taxon>
        <taxon>PACMAD clade</taxon>
        <taxon>Panicoideae</taxon>
        <taxon>Panicodae</taxon>
        <taxon>Paniceae</taxon>
        <taxon>Cenchrinae</taxon>
        <taxon>Setaria</taxon>
    </lineage>
</organism>
<dbReference type="EnsemblPlants" id="KQK98384">
    <property type="protein sequence ID" value="KQK98384"/>
    <property type="gene ID" value="SETIT_011431mg"/>
</dbReference>
<gene>
    <name evidence="1" type="ORF">SETIT_7G191900v2</name>
</gene>
<reference evidence="1" key="2">
    <citation type="submission" date="2015-07" db="EMBL/GenBank/DDBJ databases">
        <authorList>
            <person name="Noorani M."/>
        </authorList>
    </citation>
    <scope>NUCLEOTIDE SEQUENCE</scope>
    <source>
        <strain evidence="1">Yugu1</strain>
    </source>
</reference>